<feature type="transmembrane region" description="Helical" evidence="1">
    <location>
        <begin position="9"/>
        <end position="28"/>
    </location>
</feature>
<dbReference type="NCBIfam" id="TIGR00426">
    <property type="entry name" value="competence protein ComEA helix-hairpin-helix repeat region"/>
    <property type="match status" value="1"/>
</dbReference>
<dbReference type="Proteomes" id="UP000183190">
    <property type="component" value="Unassembled WGS sequence"/>
</dbReference>
<dbReference type="AlphaFoldDB" id="A0A1H6HXM5"/>
<dbReference type="InterPro" id="IPR003583">
    <property type="entry name" value="Hlx-hairpin-Hlx_DNA-bd_motif"/>
</dbReference>
<keyword evidence="1" id="KW-1133">Transmembrane helix</keyword>
<evidence type="ECO:0000313" key="4">
    <source>
        <dbReference type="Proteomes" id="UP000183190"/>
    </source>
</evidence>
<feature type="domain" description="Helix-hairpin-helix DNA-binding motif class 1" evidence="2">
    <location>
        <begin position="128"/>
        <end position="147"/>
    </location>
</feature>
<dbReference type="GO" id="GO:0006281">
    <property type="term" value="P:DNA repair"/>
    <property type="evidence" value="ECO:0007669"/>
    <property type="project" value="InterPro"/>
</dbReference>
<proteinExistence type="predicted"/>
<dbReference type="PANTHER" id="PTHR21180">
    <property type="entry name" value="ENDONUCLEASE/EXONUCLEASE/PHOSPHATASE FAMILY DOMAIN-CONTAINING PROTEIN 1"/>
    <property type="match status" value="1"/>
</dbReference>
<dbReference type="PANTHER" id="PTHR21180:SF32">
    <property type="entry name" value="ENDONUCLEASE_EXONUCLEASE_PHOSPHATASE FAMILY DOMAIN-CONTAINING PROTEIN 1"/>
    <property type="match status" value="1"/>
</dbReference>
<dbReference type="GO" id="GO:0003677">
    <property type="term" value="F:DNA binding"/>
    <property type="evidence" value="ECO:0007669"/>
    <property type="project" value="InterPro"/>
</dbReference>
<reference evidence="3 4" key="1">
    <citation type="submission" date="2016-10" db="EMBL/GenBank/DDBJ databases">
        <authorList>
            <person name="de Groot N.N."/>
        </authorList>
    </citation>
    <scope>NUCLEOTIDE SEQUENCE [LARGE SCALE GENOMIC DNA]</scope>
    <source>
        <strain evidence="3 4">YAD2003</strain>
    </source>
</reference>
<dbReference type="RefSeq" id="WP_074714120.1">
    <property type="nucleotide sequence ID" value="NZ_FNWV01000001.1"/>
</dbReference>
<dbReference type="GO" id="GO:0015627">
    <property type="term" value="C:type II protein secretion system complex"/>
    <property type="evidence" value="ECO:0007669"/>
    <property type="project" value="TreeGrafter"/>
</dbReference>
<accession>A0A1H6HXM5</accession>
<evidence type="ECO:0000259" key="2">
    <source>
        <dbReference type="SMART" id="SM00278"/>
    </source>
</evidence>
<dbReference type="InterPro" id="IPR004509">
    <property type="entry name" value="Competence_ComEA_HhH"/>
</dbReference>
<dbReference type="SMART" id="SM00278">
    <property type="entry name" value="HhH1"/>
    <property type="match status" value="2"/>
</dbReference>
<feature type="domain" description="Helix-hairpin-helix DNA-binding motif class 1" evidence="2">
    <location>
        <begin position="98"/>
        <end position="117"/>
    </location>
</feature>
<dbReference type="Gene3D" id="1.10.150.320">
    <property type="entry name" value="Photosystem II 12 kDa extrinsic protein"/>
    <property type="match status" value="1"/>
</dbReference>
<evidence type="ECO:0000256" key="1">
    <source>
        <dbReference type="SAM" id="Phobius"/>
    </source>
</evidence>
<dbReference type="InterPro" id="IPR010994">
    <property type="entry name" value="RuvA_2-like"/>
</dbReference>
<dbReference type="EMBL" id="FNWV01000001">
    <property type="protein sequence ID" value="SEH38930.1"/>
    <property type="molecule type" value="Genomic_DNA"/>
</dbReference>
<keyword evidence="1" id="KW-0472">Membrane</keyword>
<protein>
    <submittedName>
        <fullName evidence="3">Helix-hairpin-helix motif-containing protein</fullName>
    </submittedName>
</protein>
<name>A0A1H6HXM5_RUMFL</name>
<dbReference type="Pfam" id="PF12836">
    <property type="entry name" value="HHH_3"/>
    <property type="match status" value="2"/>
</dbReference>
<evidence type="ECO:0000313" key="3">
    <source>
        <dbReference type="EMBL" id="SEH38930.1"/>
    </source>
</evidence>
<dbReference type="InterPro" id="IPR051675">
    <property type="entry name" value="Endo/Exo/Phosphatase_dom_1"/>
</dbReference>
<organism evidence="3 4">
    <name type="scientific">Ruminococcus flavefaciens</name>
    <dbReference type="NCBI Taxonomy" id="1265"/>
    <lineage>
        <taxon>Bacteria</taxon>
        <taxon>Bacillati</taxon>
        <taxon>Bacillota</taxon>
        <taxon>Clostridia</taxon>
        <taxon>Eubacteriales</taxon>
        <taxon>Oscillospiraceae</taxon>
        <taxon>Ruminococcus</taxon>
    </lineage>
</organism>
<dbReference type="SUPFAM" id="SSF47781">
    <property type="entry name" value="RuvA domain 2-like"/>
    <property type="match status" value="2"/>
</dbReference>
<gene>
    <name evidence="3" type="ORF">SAMN02910265_00281</name>
</gene>
<sequence>MKDEKSFKTYLLFLLCALVIIGATVFYFKTSDTKKNISTIIFSEKPTVPTTQPIKTITDITTSKTPKATTSAKTVKTTNTTTAVAEKVYIDLNSADASEFTKLKGIGEVLADEIISYRETSGGFRNIEEIMNVNGIGEKIFSDIRDHIFVIDPVYDEEVQENEDITDIEEVTEYEPTLEELAPIDINTADIDTLMLLPHVDVDIANKIIDFREHTKFQNVYELLLIEGLSQNYVGDIVPYVTT</sequence>
<dbReference type="Gene3D" id="1.10.150.280">
    <property type="entry name" value="AF1531-like domain"/>
    <property type="match status" value="1"/>
</dbReference>
<keyword evidence="1" id="KW-0812">Transmembrane</keyword>
<dbReference type="GO" id="GO:0015628">
    <property type="term" value="P:protein secretion by the type II secretion system"/>
    <property type="evidence" value="ECO:0007669"/>
    <property type="project" value="TreeGrafter"/>
</dbReference>